<keyword evidence="1" id="KW-0597">Phosphoprotein</keyword>
<keyword evidence="4" id="KW-1185">Reference proteome</keyword>
<feature type="modified residue" description="4-aspartylphosphate" evidence="1">
    <location>
        <position position="64"/>
    </location>
</feature>
<feature type="domain" description="Response regulatory" evidence="2">
    <location>
        <begin position="10"/>
        <end position="131"/>
    </location>
</feature>
<dbReference type="InterPro" id="IPR011006">
    <property type="entry name" value="CheY-like_superfamily"/>
</dbReference>
<dbReference type="RefSeq" id="WP_223704974.1">
    <property type="nucleotide sequence ID" value="NZ_JAINUY010000001.1"/>
</dbReference>
<dbReference type="Gene3D" id="3.40.50.2300">
    <property type="match status" value="1"/>
</dbReference>
<sequence length="155" mass="17806">MLQQQNSITSIYLAEDDEDDSTLFLEVFSEIHPEIAVNVSEDGQQLLDHLHETMWDKPQIIFLDINMPLKNGFECLKEIRSSSCFDSIKIVMFSTSSSKLHIELCYKLGADLYAVKPGPFQEVREIIKDIMTVDWGKTERNRSEFLLSANKMSIV</sequence>
<gene>
    <name evidence="3" type="ORF">K6T82_05735</name>
</gene>
<dbReference type="SUPFAM" id="SSF52172">
    <property type="entry name" value="CheY-like"/>
    <property type="match status" value="1"/>
</dbReference>
<dbReference type="SMART" id="SM00448">
    <property type="entry name" value="REC"/>
    <property type="match status" value="1"/>
</dbReference>
<protein>
    <submittedName>
        <fullName evidence="3">Response regulator</fullName>
    </submittedName>
</protein>
<dbReference type="AlphaFoldDB" id="A0A9X1H8Z7"/>
<dbReference type="InterPro" id="IPR001789">
    <property type="entry name" value="Sig_transdc_resp-reg_receiver"/>
</dbReference>
<dbReference type="GO" id="GO:0000160">
    <property type="term" value="P:phosphorelay signal transduction system"/>
    <property type="evidence" value="ECO:0007669"/>
    <property type="project" value="InterPro"/>
</dbReference>
<dbReference type="Proteomes" id="UP001139366">
    <property type="component" value="Unassembled WGS sequence"/>
</dbReference>
<accession>A0A9X1H8Z7</accession>
<organism evidence="3 4">
    <name type="scientific">Flavobacterium potami</name>
    <dbReference type="NCBI Taxonomy" id="2872310"/>
    <lineage>
        <taxon>Bacteria</taxon>
        <taxon>Pseudomonadati</taxon>
        <taxon>Bacteroidota</taxon>
        <taxon>Flavobacteriia</taxon>
        <taxon>Flavobacteriales</taxon>
        <taxon>Flavobacteriaceae</taxon>
        <taxon>Flavobacterium</taxon>
    </lineage>
</organism>
<evidence type="ECO:0000313" key="3">
    <source>
        <dbReference type="EMBL" id="MBZ4034258.1"/>
    </source>
</evidence>
<dbReference type="Pfam" id="PF00072">
    <property type="entry name" value="Response_reg"/>
    <property type="match status" value="1"/>
</dbReference>
<evidence type="ECO:0000259" key="2">
    <source>
        <dbReference type="PROSITE" id="PS50110"/>
    </source>
</evidence>
<dbReference type="EMBL" id="JAINUY010000001">
    <property type="protein sequence ID" value="MBZ4034258.1"/>
    <property type="molecule type" value="Genomic_DNA"/>
</dbReference>
<dbReference type="PANTHER" id="PTHR44520:SF2">
    <property type="entry name" value="RESPONSE REGULATOR RCP1"/>
    <property type="match status" value="1"/>
</dbReference>
<comment type="caution">
    <text evidence="3">The sequence shown here is derived from an EMBL/GenBank/DDBJ whole genome shotgun (WGS) entry which is preliminary data.</text>
</comment>
<name>A0A9X1H8Z7_9FLAO</name>
<dbReference type="PROSITE" id="PS50110">
    <property type="entry name" value="RESPONSE_REGULATORY"/>
    <property type="match status" value="1"/>
</dbReference>
<evidence type="ECO:0000313" key="4">
    <source>
        <dbReference type="Proteomes" id="UP001139366"/>
    </source>
</evidence>
<evidence type="ECO:0000256" key="1">
    <source>
        <dbReference type="PROSITE-ProRule" id="PRU00169"/>
    </source>
</evidence>
<proteinExistence type="predicted"/>
<reference evidence="3 4" key="1">
    <citation type="journal article" date="2023" name="Antonie Van Leeuwenhoek">
        <title>Flavobacterium potami sp. nov., a multi-metal resistance genes harbouring bacterium isolated from shallow river silt.</title>
        <authorList>
            <person name="Li S."/>
            <person name="Mao S."/>
            <person name="Mu W."/>
            <person name="Guo B."/>
            <person name="Li C."/>
            <person name="Zhu Q."/>
            <person name="Hou X."/>
            <person name="Zhao Y."/>
            <person name="Wei S."/>
            <person name="Liu H."/>
            <person name="Liu A."/>
        </authorList>
    </citation>
    <scope>NUCLEOTIDE SEQUENCE [LARGE SCALE GENOMIC DNA]</scope>
    <source>
        <strain evidence="3 4">17A</strain>
    </source>
</reference>
<dbReference type="PANTHER" id="PTHR44520">
    <property type="entry name" value="RESPONSE REGULATOR RCP1-RELATED"/>
    <property type="match status" value="1"/>
</dbReference>
<dbReference type="InterPro" id="IPR052893">
    <property type="entry name" value="TCS_response_regulator"/>
</dbReference>